<sequence>MSLYINQNSSLGTLKPIYVTSLNLSTFLLLILGISIILFTSIIFSVIIQYLESKMFLAAKELRFEDAAYLRDKIKDIKEI</sequence>
<dbReference type="InterPro" id="IPR001943">
    <property type="entry name" value="UVR_dom"/>
</dbReference>
<dbReference type="SUPFAM" id="SSF46600">
    <property type="entry name" value="C-terminal UvrC-binding domain of UvrB"/>
    <property type="match status" value="1"/>
</dbReference>
<reference evidence="3" key="1">
    <citation type="journal article" date="2014" name="Front. Microbiol.">
        <title>High frequency of phylogenetically diverse reductive dehalogenase-homologous genes in deep subseafloor sedimentary metagenomes.</title>
        <authorList>
            <person name="Kawai M."/>
            <person name="Futagami T."/>
            <person name="Toyoda A."/>
            <person name="Takaki Y."/>
            <person name="Nishi S."/>
            <person name="Hori S."/>
            <person name="Arai W."/>
            <person name="Tsubouchi T."/>
            <person name="Morono Y."/>
            <person name="Uchiyama I."/>
            <person name="Ito T."/>
            <person name="Fujiyama A."/>
            <person name="Inagaki F."/>
            <person name="Takami H."/>
        </authorList>
    </citation>
    <scope>NUCLEOTIDE SEQUENCE</scope>
    <source>
        <strain evidence="3">Expedition CK06-06</strain>
    </source>
</reference>
<protein>
    <recommendedName>
        <fullName evidence="2">UVR domain-containing protein</fullName>
    </recommendedName>
</protein>
<evidence type="ECO:0000256" key="1">
    <source>
        <dbReference type="SAM" id="Phobius"/>
    </source>
</evidence>
<keyword evidence="1" id="KW-1133">Transmembrane helix</keyword>
<dbReference type="AlphaFoldDB" id="X1D8T7"/>
<proteinExistence type="predicted"/>
<feature type="transmembrane region" description="Helical" evidence="1">
    <location>
        <begin position="27"/>
        <end position="51"/>
    </location>
</feature>
<dbReference type="InterPro" id="IPR036876">
    <property type="entry name" value="UVR_dom_sf"/>
</dbReference>
<dbReference type="EMBL" id="BART01033004">
    <property type="protein sequence ID" value="GAH16647.1"/>
    <property type="molecule type" value="Genomic_DNA"/>
</dbReference>
<evidence type="ECO:0000259" key="2">
    <source>
        <dbReference type="PROSITE" id="PS50151"/>
    </source>
</evidence>
<accession>X1D8T7</accession>
<gene>
    <name evidence="3" type="ORF">S01H4_56871</name>
</gene>
<keyword evidence="1" id="KW-0472">Membrane</keyword>
<comment type="caution">
    <text evidence="3">The sequence shown here is derived from an EMBL/GenBank/DDBJ whole genome shotgun (WGS) entry which is preliminary data.</text>
</comment>
<dbReference type="Gene3D" id="4.10.860.10">
    <property type="entry name" value="UVR domain"/>
    <property type="match status" value="1"/>
</dbReference>
<evidence type="ECO:0000313" key="3">
    <source>
        <dbReference type="EMBL" id="GAH16647.1"/>
    </source>
</evidence>
<feature type="domain" description="UVR" evidence="2">
    <location>
        <begin position="45"/>
        <end position="80"/>
    </location>
</feature>
<name>X1D8T7_9ZZZZ</name>
<dbReference type="Pfam" id="PF02151">
    <property type="entry name" value="UVR"/>
    <property type="match status" value="1"/>
</dbReference>
<keyword evidence="1" id="KW-0812">Transmembrane</keyword>
<organism evidence="3">
    <name type="scientific">marine sediment metagenome</name>
    <dbReference type="NCBI Taxonomy" id="412755"/>
    <lineage>
        <taxon>unclassified sequences</taxon>
        <taxon>metagenomes</taxon>
        <taxon>ecological metagenomes</taxon>
    </lineage>
</organism>
<dbReference type="PROSITE" id="PS50151">
    <property type="entry name" value="UVR"/>
    <property type="match status" value="1"/>
</dbReference>